<sequence>MPRTLVRPGLVALLAALPLTLVLQTPVRAQEPALEVFYTKLEPSESFKYKWKGKEGACSAGVFRWEVPQTEFGTNGLDRNFTGYCAEVLVPITKNKLYRYRVNNLYAPENYNIDGVDKDKVNEVANRRAKLVTELFGRYFRDPTTKAVNPDDAVAFQIALWEIIQETEPATGDLKLDLFAGDFQADYPKADAPIYVQRAQTFLDSLTGRDDGLFYENPDLRGRELIRLQGIENADKVVAQSQFALRFKSGGTPGTGGAFARALTAGGTGAGGGSGGGAGMGGGGSGLGYPGGGGGGIFTGTGGGGSTVPVGGGSTTTPPSTTPPTTTTPTVPVGGPDDPTDPGDPGNPGNPNPVPAPAGLLLGAIALGTVGTWRVGARLLSAK</sequence>
<evidence type="ECO:0000256" key="1">
    <source>
        <dbReference type="SAM" id="MobiDB-lite"/>
    </source>
</evidence>
<dbReference type="RefSeq" id="WP_162668228.1">
    <property type="nucleotide sequence ID" value="NZ_LR593886.1"/>
</dbReference>
<protein>
    <recommendedName>
        <fullName evidence="5">Thioester domain-containing protein</fullName>
    </recommendedName>
</protein>
<keyword evidence="4" id="KW-1185">Reference proteome</keyword>
<feature type="chain" id="PRO_5026907051" description="Thioester domain-containing protein" evidence="2">
    <location>
        <begin position="30"/>
        <end position="383"/>
    </location>
</feature>
<keyword evidence="2" id="KW-0732">Signal</keyword>
<feature type="signal peptide" evidence="2">
    <location>
        <begin position="1"/>
        <end position="29"/>
    </location>
</feature>
<feature type="compositionally biased region" description="Gly residues" evidence="1">
    <location>
        <begin position="298"/>
        <end position="314"/>
    </location>
</feature>
<evidence type="ECO:0000256" key="2">
    <source>
        <dbReference type="SAM" id="SignalP"/>
    </source>
</evidence>
<dbReference type="EMBL" id="LR593886">
    <property type="protein sequence ID" value="VTR93514.1"/>
    <property type="molecule type" value="Genomic_DNA"/>
</dbReference>
<accession>A0A6P2D0C3</accession>
<dbReference type="KEGG" id="gms:SOIL9_42000"/>
<evidence type="ECO:0000313" key="3">
    <source>
        <dbReference type="EMBL" id="VTR93514.1"/>
    </source>
</evidence>
<evidence type="ECO:0000313" key="4">
    <source>
        <dbReference type="Proteomes" id="UP000464178"/>
    </source>
</evidence>
<feature type="compositionally biased region" description="Low complexity" evidence="1">
    <location>
        <begin position="315"/>
        <end position="347"/>
    </location>
</feature>
<evidence type="ECO:0008006" key="5">
    <source>
        <dbReference type="Google" id="ProtNLM"/>
    </source>
</evidence>
<proteinExistence type="predicted"/>
<feature type="region of interest" description="Disordered" evidence="1">
    <location>
        <begin position="298"/>
        <end position="356"/>
    </location>
</feature>
<gene>
    <name evidence="3" type="ORF">SOIL9_42000</name>
</gene>
<dbReference type="Proteomes" id="UP000464178">
    <property type="component" value="Chromosome"/>
</dbReference>
<dbReference type="AlphaFoldDB" id="A0A6P2D0C3"/>
<name>A0A6P2D0C3_9BACT</name>
<organism evidence="3 4">
    <name type="scientific">Gemmata massiliana</name>
    <dbReference type="NCBI Taxonomy" id="1210884"/>
    <lineage>
        <taxon>Bacteria</taxon>
        <taxon>Pseudomonadati</taxon>
        <taxon>Planctomycetota</taxon>
        <taxon>Planctomycetia</taxon>
        <taxon>Gemmatales</taxon>
        <taxon>Gemmataceae</taxon>
        <taxon>Gemmata</taxon>
    </lineage>
</organism>
<reference evidence="3 4" key="1">
    <citation type="submission" date="2019-05" db="EMBL/GenBank/DDBJ databases">
        <authorList>
            <consortium name="Science for Life Laboratories"/>
        </authorList>
    </citation>
    <scope>NUCLEOTIDE SEQUENCE [LARGE SCALE GENOMIC DNA]</scope>
    <source>
        <strain evidence="3">Soil9</strain>
    </source>
</reference>